<keyword evidence="5 6" id="KW-0472">Membrane</keyword>
<dbReference type="InterPro" id="IPR018076">
    <property type="entry name" value="T2SS_GspF_dom"/>
</dbReference>
<dbReference type="PANTHER" id="PTHR35007">
    <property type="entry name" value="INTEGRAL MEMBRANE PROTEIN-RELATED"/>
    <property type="match status" value="1"/>
</dbReference>
<feature type="transmembrane region" description="Helical" evidence="6">
    <location>
        <begin position="268"/>
        <end position="289"/>
    </location>
</feature>
<protein>
    <submittedName>
        <fullName evidence="8">Pilus assembly protein</fullName>
    </submittedName>
</protein>
<accession>A0A2S0UKG1</accession>
<gene>
    <name evidence="8" type="ORF">HYN69_06960</name>
</gene>
<evidence type="ECO:0000256" key="3">
    <source>
        <dbReference type="ARBA" id="ARBA00022692"/>
    </source>
</evidence>
<keyword evidence="4 6" id="KW-1133">Transmembrane helix</keyword>
<keyword evidence="2" id="KW-1003">Cell membrane</keyword>
<dbReference type="EMBL" id="CP028918">
    <property type="protein sequence ID" value="AWB48285.1"/>
    <property type="molecule type" value="Genomic_DNA"/>
</dbReference>
<proteinExistence type="predicted"/>
<keyword evidence="9" id="KW-1185">Reference proteome</keyword>
<name>A0A2S0UKG1_9RHOB</name>
<comment type="subcellular location">
    <subcellularLocation>
        <location evidence="1">Cell membrane</location>
        <topology evidence="1">Multi-pass membrane protein</topology>
    </subcellularLocation>
</comment>
<feature type="transmembrane region" description="Helical" evidence="6">
    <location>
        <begin position="6"/>
        <end position="26"/>
    </location>
</feature>
<dbReference type="AlphaFoldDB" id="A0A2S0UKG1"/>
<dbReference type="GO" id="GO:0005886">
    <property type="term" value="C:plasma membrane"/>
    <property type="evidence" value="ECO:0007669"/>
    <property type="project" value="UniProtKB-SubCell"/>
</dbReference>
<dbReference type="Pfam" id="PF00482">
    <property type="entry name" value="T2SSF"/>
    <property type="match status" value="1"/>
</dbReference>
<sequence>MSVLQIAVFCFISVSLFALIFGWTTPSDATRLRERMDRLGGRNDAESLDSLSLEDQRRKRRVRESLRELRAREIGRARRRAKPTLTGRLRQAGLDWTRKSYVTGSAAVSVLAVVAALLVLRLSVLPALGFGVAAGLVLPHLYVSHKRAQRFKKFSADFPNAIDIIVRGVRSGMALADGLKTIAAEMDEPVRSEFATVVRDQTLGVPLDEAVQRLADRMPLSETSFFAIVIGIQSKTGGNLSEALSNLSKVVRGRKHIAAKIRAMSSEAISSAAIIGSMPPLVMGVLFLVSPDYLSVLFTTGMGNLILGGSLVWMGIGCMVMRGMIRFDY</sequence>
<evidence type="ECO:0000256" key="2">
    <source>
        <dbReference type="ARBA" id="ARBA00022475"/>
    </source>
</evidence>
<evidence type="ECO:0000313" key="9">
    <source>
        <dbReference type="Proteomes" id="UP000244496"/>
    </source>
</evidence>
<dbReference type="PANTHER" id="PTHR35007:SF1">
    <property type="entry name" value="PILUS ASSEMBLY PROTEIN"/>
    <property type="match status" value="1"/>
</dbReference>
<feature type="domain" description="Type II secretion system protein GspF" evidence="7">
    <location>
        <begin position="163"/>
        <end position="286"/>
    </location>
</feature>
<dbReference type="RefSeq" id="WP_108435104.1">
    <property type="nucleotide sequence ID" value="NZ_CP028918.1"/>
</dbReference>
<feature type="transmembrane region" description="Helical" evidence="6">
    <location>
        <begin position="125"/>
        <end position="143"/>
    </location>
</feature>
<organism evidence="8 9">
    <name type="scientific">Paragemmobacter aquarius</name>
    <dbReference type="NCBI Taxonomy" id="2169400"/>
    <lineage>
        <taxon>Bacteria</taxon>
        <taxon>Pseudomonadati</taxon>
        <taxon>Pseudomonadota</taxon>
        <taxon>Alphaproteobacteria</taxon>
        <taxon>Rhodobacterales</taxon>
        <taxon>Paracoccaceae</taxon>
        <taxon>Paragemmobacter</taxon>
    </lineage>
</organism>
<dbReference type="Proteomes" id="UP000244496">
    <property type="component" value="Chromosome"/>
</dbReference>
<evidence type="ECO:0000256" key="4">
    <source>
        <dbReference type="ARBA" id="ARBA00022989"/>
    </source>
</evidence>
<dbReference type="Gene3D" id="1.20.81.30">
    <property type="entry name" value="Type II secretion system (T2SS), domain F"/>
    <property type="match status" value="1"/>
</dbReference>
<dbReference type="InterPro" id="IPR042094">
    <property type="entry name" value="T2SS_GspF_sf"/>
</dbReference>
<evidence type="ECO:0000256" key="6">
    <source>
        <dbReference type="SAM" id="Phobius"/>
    </source>
</evidence>
<reference evidence="8 9" key="1">
    <citation type="submission" date="2018-04" db="EMBL/GenBank/DDBJ databases">
        <title>Genome sequencing of Gemmobacter.</title>
        <authorList>
            <person name="Yi H."/>
            <person name="Baek M.-G."/>
        </authorList>
    </citation>
    <scope>NUCLEOTIDE SEQUENCE [LARGE SCALE GENOMIC DNA]</scope>
    <source>
        <strain evidence="8 9">HYN0069</strain>
    </source>
</reference>
<feature type="transmembrane region" description="Helical" evidence="6">
    <location>
        <begin position="301"/>
        <end position="321"/>
    </location>
</feature>
<evidence type="ECO:0000259" key="7">
    <source>
        <dbReference type="Pfam" id="PF00482"/>
    </source>
</evidence>
<feature type="transmembrane region" description="Helical" evidence="6">
    <location>
        <begin position="100"/>
        <end position="119"/>
    </location>
</feature>
<dbReference type="KEGG" id="geh:HYN69_06960"/>
<keyword evidence="3 6" id="KW-0812">Transmembrane</keyword>
<evidence type="ECO:0000256" key="1">
    <source>
        <dbReference type="ARBA" id="ARBA00004651"/>
    </source>
</evidence>
<evidence type="ECO:0000256" key="5">
    <source>
        <dbReference type="ARBA" id="ARBA00023136"/>
    </source>
</evidence>
<dbReference type="OrthoDB" id="9803381at2"/>
<evidence type="ECO:0000313" key="8">
    <source>
        <dbReference type="EMBL" id="AWB48285.1"/>
    </source>
</evidence>